<sequence>MNRKNKVISSKYLYVIFKGKLLEGGFGLDKLSDYKTNYNVYSKSLDSGITNQDISVYLKTDLLPYFHSIFNFDKFNNYIIQDESEQDSQSLLERLSFEFVSFLSTEANELYFFVKDFTKHSEGIYELISGNNLIKQTLLFVFQNSVFKGHEKGYQLTAKSNVFLKQYLTKILIELRSNNDYNTQRLVKLEINRIQILRLKDTDFSLLNWYLEELKGVISDLKSISGAKPNYKLGCSNNAIRQLYNRLLKYDFIDVDYTSLKDFETVFFNDWYSHKSICVLKMDNPQTKFFINQFKIHIDKRLTLTDLEKAKNIRNKSGYIICSSINSSSSRNRLIGPKRQDDLAAVFGKNLS</sequence>
<dbReference type="EMBL" id="FQYX01000050">
    <property type="protein sequence ID" value="SHJ88180.1"/>
    <property type="molecule type" value="Genomic_DNA"/>
</dbReference>
<accession>A0A1M6MXR0</accession>
<evidence type="ECO:0000313" key="2">
    <source>
        <dbReference type="Proteomes" id="UP000184231"/>
    </source>
</evidence>
<protein>
    <submittedName>
        <fullName evidence="1">Uncharacterized protein</fullName>
    </submittedName>
</protein>
<proteinExistence type="predicted"/>
<dbReference type="RefSeq" id="WP_072765985.1">
    <property type="nucleotide sequence ID" value="NZ_FQYX01000050.1"/>
</dbReference>
<dbReference type="AlphaFoldDB" id="A0A1M6MXR0"/>
<dbReference type="OrthoDB" id="1350655at2"/>
<keyword evidence="2" id="KW-1185">Reference proteome</keyword>
<gene>
    <name evidence="1" type="ORF">SAMN04487911_1502</name>
</gene>
<evidence type="ECO:0000313" key="1">
    <source>
        <dbReference type="EMBL" id="SHJ88180.1"/>
    </source>
</evidence>
<dbReference type="Proteomes" id="UP000184231">
    <property type="component" value="Unassembled WGS sequence"/>
</dbReference>
<name>A0A1M6MXR0_9FLAO</name>
<reference evidence="1 2" key="1">
    <citation type="submission" date="2016-11" db="EMBL/GenBank/DDBJ databases">
        <authorList>
            <person name="Jaros S."/>
            <person name="Januszkiewicz K."/>
            <person name="Wedrychowicz H."/>
        </authorList>
    </citation>
    <scope>NUCLEOTIDE SEQUENCE [LARGE SCALE GENOMIC DNA]</scope>
    <source>
        <strain evidence="1 2">CGMCC 1.8863</strain>
    </source>
</reference>
<organism evidence="1 2">
    <name type="scientific">Arenibacter nanhaiticus</name>
    <dbReference type="NCBI Taxonomy" id="558155"/>
    <lineage>
        <taxon>Bacteria</taxon>
        <taxon>Pseudomonadati</taxon>
        <taxon>Bacteroidota</taxon>
        <taxon>Flavobacteriia</taxon>
        <taxon>Flavobacteriales</taxon>
        <taxon>Flavobacteriaceae</taxon>
        <taxon>Arenibacter</taxon>
    </lineage>
</organism>